<name>A0A0D2B3L8_9EURO</name>
<keyword evidence="3" id="KW-1185">Reference proteome</keyword>
<organism evidence="2 3">
    <name type="scientific">Exophiala oligosperma</name>
    <dbReference type="NCBI Taxonomy" id="215243"/>
    <lineage>
        <taxon>Eukaryota</taxon>
        <taxon>Fungi</taxon>
        <taxon>Dikarya</taxon>
        <taxon>Ascomycota</taxon>
        <taxon>Pezizomycotina</taxon>
        <taxon>Eurotiomycetes</taxon>
        <taxon>Chaetothyriomycetidae</taxon>
        <taxon>Chaetothyriales</taxon>
        <taxon>Herpotrichiellaceae</taxon>
        <taxon>Exophiala</taxon>
    </lineage>
</organism>
<feature type="region of interest" description="Disordered" evidence="1">
    <location>
        <begin position="64"/>
        <end position="84"/>
    </location>
</feature>
<feature type="compositionally biased region" description="Basic and acidic residues" evidence="1">
    <location>
        <begin position="26"/>
        <end position="42"/>
    </location>
</feature>
<dbReference type="RefSeq" id="XP_016267032.1">
    <property type="nucleotide sequence ID" value="XM_016403135.1"/>
</dbReference>
<dbReference type="HOGENOM" id="CLU_1510620_0_0_1"/>
<feature type="compositionally biased region" description="Basic residues" evidence="1">
    <location>
        <begin position="1"/>
        <end position="10"/>
    </location>
</feature>
<feature type="region of interest" description="Disordered" evidence="1">
    <location>
        <begin position="159"/>
        <end position="178"/>
    </location>
</feature>
<protein>
    <submittedName>
        <fullName evidence="2">Uncharacterized protein</fullName>
    </submittedName>
</protein>
<dbReference type="VEuPathDB" id="FungiDB:PV06_02450"/>
<dbReference type="Proteomes" id="UP000053342">
    <property type="component" value="Unassembled WGS sequence"/>
</dbReference>
<evidence type="ECO:0000313" key="2">
    <source>
        <dbReference type="EMBL" id="KIW46816.1"/>
    </source>
</evidence>
<dbReference type="EMBL" id="KN847333">
    <property type="protein sequence ID" value="KIW46816.1"/>
    <property type="molecule type" value="Genomic_DNA"/>
</dbReference>
<reference evidence="2 3" key="1">
    <citation type="submission" date="2015-01" db="EMBL/GenBank/DDBJ databases">
        <title>The Genome Sequence of Exophiala oligosperma CBS72588.</title>
        <authorList>
            <consortium name="The Broad Institute Genomics Platform"/>
            <person name="Cuomo C."/>
            <person name="de Hoog S."/>
            <person name="Gorbushina A."/>
            <person name="Stielow B."/>
            <person name="Teixiera M."/>
            <person name="Abouelleil A."/>
            <person name="Chapman S.B."/>
            <person name="Priest M."/>
            <person name="Young S.K."/>
            <person name="Wortman J."/>
            <person name="Nusbaum C."/>
            <person name="Birren B."/>
        </authorList>
    </citation>
    <scope>NUCLEOTIDE SEQUENCE [LARGE SCALE GENOMIC DNA]</scope>
    <source>
        <strain evidence="2 3">CBS 72588</strain>
    </source>
</reference>
<feature type="region of interest" description="Disordered" evidence="1">
    <location>
        <begin position="1"/>
        <end position="49"/>
    </location>
</feature>
<dbReference type="GeneID" id="27354524"/>
<evidence type="ECO:0000313" key="3">
    <source>
        <dbReference type="Proteomes" id="UP000053342"/>
    </source>
</evidence>
<gene>
    <name evidence="2" type="ORF">PV06_02450</name>
</gene>
<evidence type="ECO:0000256" key="1">
    <source>
        <dbReference type="SAM" id="MobiDB-lite"/>
    </source>
</evidence>
<proteinExistence type="predicted"/>
<dbReference type="AlphaFoldDB" id="A0A0D2B3L8"/>
<accession>A0A0D2B3L8</accession>
<sequence length="178" mass="20204">MSKTSEHRKRVFEDNSLRTQSPNRLKIAEEAQGPEKDKDGSKHSGQQCTFTSLVSGVQYEQIQRVKSASPNTPPKERIDPGFQDYRTQVTRRGLQALQVELESGRMDYTIWTNDHDELTERGSFWSLDTRPEGAIGEIDCDPKAKEKRVEKWCRDVTDAVDQTSSSVTPLADRETETG</sequence>